<dbReference type="AlphaFoldDB" id="A0A6J4VY83"/>
<feature type="non-terminal residue" evidence="2">
    <location>
        <position position="1"/>
    </location>
</feature>
<organism evidence="2">
    <name type="scientific">uncultured Thermomicrobiales bacterium</name>
    <dbReference type="NCBI Taxonomy" id="1645740"/>
    <lineage>
        <taxon>Bacteria</taxon>
        <taxon>Pseudomonadati</taxon>
        <taxon>Thermomicrobiota</taxon>
        <taxon>Thermomicrobia</taxon>
        <taxon>Thermomicrobiales</taxon>
        <taxon>environmental samples</taxon>
    </lineage>
</organism>
<gene>
    <name evidence="2" type="ORF">AVDCRST_MAG88-4167</name>
</gene>
<accession>A0A6J4VY83</accession>
<reference evidence="2" key="1">
    <citation type="submission" date="2020-02" db="EMBL/GenBank/DDBJ databases">
        <authorList>
            <person name="Meier V. D."/>
        </authorList>
    </citation>
    <scope>NUCLEOTIDE SEQUENCE</scope>
    <source>
        <strain evidence="2">AVDCRST_MAG88</strain>
    </source>
</reference>
<feature type="compositionally biased region" description="Basic and acidic residues" evidence="1">
    <location>
        <begin position="43"/>
        <end position="64"/>
    </location>
</feature>
<evidence type="ECO:0000313" key="2">
    <source>
        <dbReference type="EMBL" id="CAA9587354.1"/>
    </source>
</evidence>
<proteinExistence type="predicted"/>
<dbReference type="EMBL" id="CADCWM010001035">
    <property type="protein sequence ID" value="CAA9587354.1"/>
    <property type="molecule type" value="Genomic_DNA"/>
</dbReference>
<feature type="region of interest" description="Disordered" evidence="1">
    <location>
        <begin position="1"/>
        <end position="64"/>
    </location>
</feature>
<evidence type="ECO:0000256" key="1">
    <source>
        <dbReference type="SAM" id="MobiDB-lite"/>
    </source>
</evidence>
<feature type="compositionally biased region" description="Basic residues" evidence="1">
    <location>
        <begin position="26"/>
        <end position="42"/>
    </location>
</feature>
<name>A0A6J4VY83_9BACT</name>
<feature type="non-terminal residue" evidence="2">
    <location>
        <position position="64"/>
    </location>
</feature>
<sequence length="64" mass="7098">DPCGRRHHAAGNGVPLPDGTHFADRHPRRGARGPLPRQHRHRDRECGVPEGPTTRDTDSCRVAM</sequence>
<protein>
    <submittedName>
        <fullName evidence="2">Uncharacterized protein</fullName>
    </submittedName>
</protein>